<accession>K1S296</accession>
<sequence>MLLALVMVFALCACGSNGDKAADDNNGDYHLVLKLSHVFQPNEQLTIEMQQVAQRIKERTNGAIEIQCYDSSQLAVYKDNIEQVVNGADWIACEDPSYLADYDIDFEALIGPMMYNSIDEYSYVCQSDLVKNMCQKLEDNYGIHVLALDFNVGMRCLQTNKVIKTPADLKGMKIRVPNSSMYINCLTAMGATPTGMPFS</sequence>
<protein>
    <submittedName>
        <fullName evidence="2">TRAP dicarboxylate transporter-DctP subunit</fullName>
    </submittedName>
</protein>
<organism evidence="2">
    <name type="scientific">human gut metagenome</name>
    <dbReference type="NCBI Taxonomy" id="408170"/>
    <lineage>
        <taxon>unclassified sequences</taxon>
        <taxon>metagenomes</taxon>
        <taxon>organismal metagenomes</taxon>
    </lineage>
</organism>
<keyword evidence="1" id="KW-0732">Signal</keyword>
<proteinExistence type="predicted"/>
<comment type="caution">
    <text evidence="2">The sequence shown here is derived from an EMBL/GenBank/DDBJ whole genome shotgun (WGS) entry which is preliminary data.</text>
</comment>
<dbReference type="NCBIfam" id="NF037995">
    <property type="entry name" value="TRAP_S1"/>
    <property type="match status" value="1"/>
</dbReference>
<dbReference type="EMBL" id="AJWY01011784">
    <property type="protein sequence ID" value="EKC51783.1"/>
    <property type="molecule type" value="Genomic_DNA"/>
</dbReference>
<dbReference type="AlphaFoldDB" id="K1S296"/>
<dbReference type="Pfam" id="PF03480">
    <property type="entry name" value="DctP"/>
    <property type="match status" value="1"/>
</dbReference>
<dbReference type="Gene3D" id="3.40.190.170">
    <property type="entry name" value="Bacterial extracellular solute-binding protein, family 7"/>
    <property type="match status" value="1"/>
</dbReference>
<dbReference type="PANTHER" id="PTHR33376:SF3">
    <property type="entry name" value="C4-DICARBOXYLATE-BINDING PROTEIN"/>
    <property type="match status" value="1"/>
</dbReference>
<dbReference type="InterPro" id="IPR018389">
    <property type="entry name" value="DctP_fam"/>
</dbReference>
<dbReference type="GO" id="GO:0055085">
    <property type="term" value="P:transmembrane transport"/>
    <property type="evidence" value="ECO:0007669"/>
    <property type="project" value="InterPro"/>
</dbReference>
<name>K1S296_9ZZZZ</name>
<dbReference type="InterPro" id="IPR038404">
    <property type="entry name" value="TRAP_DctP_sf"/>
</dbReference>
<feature type="non-terminal residue" evidence="2">
    <location>
        <position position="199"/>
    </location>
</feature>
<dbReference type="PANTHER" id="PTHR33376">
    <property type="match status" value="1"/>
</dbReference>
<evidence type="ECO:0000313" key="2">
    <source>
        <dbReference type="EMBL" id="EKC51783.1"/>
    </source>
</evidence>
<evidence type="ECO:0000256" key="1">
    <source>
        <dbReference type="ARBA" id="ARBA00022729"/>
    </source>
</evidence>
<gene>
    <name evidence="2" type="ORF">LEA_17226</name>
</gene>
<reference evidence="2" key="1">
    <citation type="journal article" date="2013" name="Environ. Microbiol.">
        <title>Microbiota from the distal guts of lean and obese adolescents exhibit partial functional redundancy besides clear differences in community structure.</title>
        <authorList>
            <person name="Ferrer M."/>
            <person name="Ruiz A."/>
            <person name="Lanza F."/>
            <person name="Haange S.B."/>
            <person name="Oberbach A."/>
            <person name="Till H."/>
            <person name="Bargiela R."/>
            <person name="Campoy C."/>
            <person name="Segura M.T."/>
            <person name="Richter M."/>
            <person name="von Bergen M."/>
            <person name="Seifert J."/>
            <person name="Suarez A."/>
        </authorList>
    </citation>
    <scope>NUCLEOTIDE SEQUENCE</scope>
</reference>